<keyword evidence="3" id="KW-1003">Cell membrane</keyword>
<feature type="transmembrane region" description="Helical" evidence="7">
    <location>
        <begin position="128"/>
        <end position="147"/>
    </location>
</feature>
<dbReference type="KEGG" id="bbev:BBEV_1644"/>
<keyword evidence="9" id="KW-0012">Acyltransferase</keyword>
<evidence type="ECO:0000256" key="7">
    <source>
        <dbReference type="SAM" id="Phobius"/>
    </source>
</evidence>
<dbReference type="GO" id="GO:0009246">
    <property type="term" value="P:enterobacterial common antigen biosynthetic process"/>
    <property type="evidence" value="ECO:0007669"/>
    <property type="project" value="TreeGrafter"/>
</dbReference>
<evidence type="ECO:0000256" key="4">
    <source>
        <dbReference type="ARBA" id="ARBA00022692"/>
    </source>
</evidence>
<feature type="transmembrane region" description="Helical" evidence="7">
    <location>
        <begin position="294"/>
        <end position="314"/>
    </location>
</feature>
<dbReference type="AlphaFoldDB" id="A0A1D7QVH0"/>
<dbReference type="InterPro" id="IPR002656">
    <property type="entry name" value="Acyl_transf_3_dom"/>
</dbReference>
<protein>
    <submittedName>
        <fullName evidence="9">Putative membrane-bound acyltransferase YfiQ</fullName>
    </submittedName>
</protein>
<evidence type="ECO:0000256" key="6">
    <source>
        <dbReference type="ARBA" id="ARBA00023136"/>
    </source>
</evidence>
<dbReference type="PANTHER" id="PTHR40074">
    <property type="entry name" value="O-ACETYLTRANSFERASE WECH"/>
    <property type="match status" value="1"/>
</dbReference>
<feature type="transmembrane region" description="Helical" evidence="7">
    <location>
        <begin position="261"/>
        <end position="282"/>
    </location>
</feature>
<dbReference type="EMBL" id="CP012502">
    <property type="protein sequence ID" value="AOM83005.1"/>
    <property type="molecule type" value="Genomic_DNA"/>
</dbReference>
<organism evidence="9 10">
    <name type="scientific">Salisediminibacterium beveridgei</name>
    <dbReference type="NCBI Taxonomy" id="632773"/>
    <lineage>
        <taxon>Bacteria</taxon>
        <taxon>Bacillati</taxon>
        <taxon>Bacillota</taxon>
        <taxon>Bacilli</taxon>
        <taxon>Bacillales</taxon>
        <taxon>Bacillaceae</taxon>
        <taxon>Salisediminibacterium</taxon>
    </lineage>
</organism>
<accession>A0A1D7QVH0</accession>
<feature type="transmembrane region" description="Helical" evidence="7">
    <location>
        <begin position="23"/>
        <end position="46"/>
    </location>
</feature>
<dbReference type="PANTHER" id="PTHR40074:SF2">
    <property type="entry name" value="O-ACETYLTRANSFERASE WECH"/>
    <property type="match status" value="1"/>
</dbReference>
<dbReference type="Proteomes" id="UP000094463">
    <property type="component" value="Chromosome"/>
</dbReference>
<name>A0A1D7QVH0_9BACI</name>
<feature type="transmembrane region" description="Helical" evidence="7">
    <location>
        <begin position="233"/>
        <end position="249"/>
    </location>
</feature>
<feature type="transmembrane region" description="Helical" evidence="7">
    <location>
        <begin position="66"/>
        <end position="83"/>
    </location>
</feature>
<feature type="transmembrane region" description="Helical" evidence="7">
    <location>
        <begin position="167"/>
        <end position="189"/>
    </location>
</feature>
<evidence type="ECO:0000259" key="8">
    <source>
        <dbReference type="Pfam" id="PF01757"/>
    </source>
</evidence>
<evidence type="ECO:0000256" key="3">
    <source>
        <dbReference type="ARBA" id="ARBA00022475"/>
    </source>
</evidence>
<dbReference type="GO" id="GO:0016413">
    <property type="term" value="F:O-acetyltransferase activity"/>
    <property type="evidence" value="ECO:0007669"/>
    <property type="project" value="TreeGrafter"/>
</dbReference>
<sequence length="342" mass="40508">MLHSIFIALQSDSVNVSSFYSDILVSAQLLLNYGTPMFVFISEFVIAYSYRKKPIPESFFSKRLKFILIPYITMALIYAMPFFHLGIDTWSAKALMNVFAGDYHGYFILIIFQFYLFHYFFSEKLKNLNPVNVIAVSFMINFIYVAFFNLVSPPSDSAIIIYIWERFFWIPMFGWIFYFMIGFYAGTYYEEFIDFLRRNRKVILVLPIVTTFLMLMSFHLGWLTDNSSKRIDIIFQTTAVSLLLFYIVHQLKYPPPLFVFISRYSFGIYLWHYAYIFIFDYLYVNWIPLSFNGLYFLVLFFFSLSMSILTVNLLSKWQYGYLFIGKMGIPFKKPEKTPPAAS</sequence>
<dbReference type="PATRIC" id="fig|632773.3.peg.1727"/>
<keyword evidence="5 7" id="KW-1133">Transmembrane helix</keyword>
<keyword evidence="4 7" id="KW-0812">Transmembrane</keyword>
<comment type="similarity">
    <text evidence="2">Belongs to the acyltransferase 3 family.</text>
</comment>
<evidence type="ECO:0000256" key="1">
    <source>
        <dbReference type="ARBA" id="ARBA00004651"/>
    </source>
</evidence>
<feature type="transmembrane region" description="Helical" evidence="7">
    <location>
        <begin position="201"/>
        <end position="221"/>
    </location>
</feature>
<reference evidence="9 10" key="1">
    <citation type="submission" date="2015-08" db="EMBL/GenBank/DDBJ databases">
        <title>The complete genome sequence of Bacillus beveridgei MLTeJB.</title>
        <authorList>
            <person name="Hanson T.E."/>
            <person name="Mesa C."/>
            <person name="Basesman S.M."/>
            <person name="Oremland R.S."/>
        </authorList>
    </citation>
    <scope>NUCLEOTIDE SEQUENCE [LARGE SCALE GENOMIC DNA]</scope>
    <source>
        <strain evidence="9 10">MLTeJB</strain>
    </source>
</reference>
<dbReference type="GO" id="GO:0005886">
    <property type="term" value="C:plasma membrane"/>
    <property type="evidence" value="ECO:0007669"/>
    <property type="project" value="UniProtKB-SubCell"/>
</dbReference>
<dbReference type="Pfam" id="PF01757">
    <property type="entry name" value="Acyl_transf_3"/>
    <property type="match status" value="1"/>
</dbReference>
<evidence type="ECO:0000256" key="5">
    <source>
        <dbReference type="ARBA" id="ARBA00022989"/>
    </source>
</evidence>
<feature type="domain" description="Acyltransferase 3" evidence="8">
    <location>
        <begin position="2"/>
        <end position="309"/>
    </location>
</feature>
<evidence type="ECO:0000256" key="2">
    <source>
        <dbReference type="ARBA" id="ARBA00007400"/>
    </source>
</evidence>
<proteinExistence type="inferred from homology"/>
<feature type="transmembrane region" description="Helical" evidence="7">
    <location>
        <begin position="103"/>
        <end position="121"/>
    </location>
</feature>
<evidence type="ECO:0000313" key="10">
    <source>
        <dbReference type="Proteomes" id="UP000094463"/>
    </source>
</evidence>
<dbReference type="STRING" id="632773.BBEV_1644"/>
<gene>
    <name evidence="9" type="primary">yfiQ</name>
    <name evidence="9" type="ORF">BBEV_1644</name>
</gene>
<comment type="subcellular location">
    <subcellularLocation>
        <location evidence="1">Cell membrane</location>
        <topology evidence="1">Multi-pass membrane protein</topology>
    </subcellularLocation>
</comment>
<keyword evidence="6 7" id="KW-0472">Membrane</keyword>
<keyword evidence="10" id="KW-1185">Reference proteome</keyword>
<keyword evidence="9" id="KW-0808">Transferase</keyword>
<evidence type="ECO:0000313" key="9">
    <source>
        <dbReference type="EMBL" id="AOM83005.1"/>
    </source>
</evidence>